<dbReference type="Gene3D" id="1.20.120.350">
    <property type="entry name" value="Voltage-gated potassium channels. Chain C"/>
    <property type="match status" value="1"/>
</dbReference>
<comment type="caution">
    <text evidence="11">The sequence shown here is derived from an EMBL/GenBank/DDBJ whole genome shotgun (WGS) entry which is preliminary data.</text>
</comment>
<feature type="transmembrane region" description="Helical" evidence="8">
    <location>
        <begin position="232"/>
        <end position="253"/>
    </location>
</feature>
<dbReference type="Proteomes" id="UP000824540">
    <property type="component" value="Unassembled WGS sequence"/>
</dbReference>
<keyword evidence="3 8" id="KW-0812">Transmembrane</keyword>
<evidence type="ECO:0000256" key="8">
    <source>
        <dbReference type="SAM" id="Phobius"/>
    </source>
</evidence>
<dbReference type="Gene3D" id="1.10.287.70">
    <property type="match status" value="1"/>
</dbReference>
<evidence type="ECO:0000256" key="4">
    <source>
        <dbReference type="ARBA" id="ARBA00022989"/>
    </source>
</evidence>
<feature type="domain" description="Potassium channel tetramerisation-type BTB" evidence="9">
    <location>
        <begin position="38"/>
        <end position="89"/>
    </location>
</feature>
<dbReference type="SUPFAM" id="SSF54695">
    <property type="entry name" value="POZ domain"/>
    <property type="match status" value="1"/>
</dbReference>
<evidence type="ECO:0000256" key="3">
    <source>
        <dbReference type="ARBA" id="ARBA00022692"/>
    </source>
</evidence>
<feature type="transmembrane region" description="Helical" evidence="8">
    <location>
        <begin position="164"/>
        <end position="187"/>
    </location>
</feature>
<dbReference type="OrthoDB" id="10025005at2759"/>
<dbReference type="InterPro" id="IPR027359">
    <property type="entry name" value="Volt_channel_dom_sf"/>
</dbReference>
<dbReference type="GO" id="GO:0001508">
    <property type="term" value="P:action potential"/>
    <property type="evidence" value="ECO:0007669"/>
    <property type="project" value="TreeGrafter"/>
</dbReference>
<gene>
    <name evidence="11" type="ORF">JZ751_017649</name>
</gene>
<evidence type="ECO:0000313" key="11">
    <source>
        <dbReference type="EMBL" id="KAG9353073.1"/>
    </source>
</evidence>
<dbReference type="AlphaFoldDB" id="A0A8T2PIC6"/>
<sequence>MSSLQNKLCGLETQNPIYIENLSKRRHEMAMREDSEKIVINVGGVQHVTYKSTLKMFPGTRLALLADSASDVAEEAGSMKEFFFDRDPGGMAHGTMRSCSRPRVWALFDDPQSSIAAKVIAVLSLIVIVISIGNKSLETHPYFHNMVTHHHAEEDMESMELEPFAVFFILEAICSLMKSFICMQVLGHTLKASLGYFNILIALVGVASFMFVISLTTIGYGDLYPETWLGKIVGSLCAVAGVVILALPVPALVNNFRIYHTLALAKQKHMKKGWHSPNLNGPDASTSMN</sequence>
<dbReference type="GO" id="GO:0051260">
    <property type="term" value="P:protein homooligomerization"/>
    <property type="evidence" value="ECO:0007669"/>
    <property type="project" value="InterPro"/>
</dbReference>
<evidence type="ECO:0000256" key="2">
    <source>
        <dbReference type="ARBA" id="ARBA00022448"/>
    </source>
</evidence>
<accession>A0A8T2PIC6</accession>
<evidence type="ECO:0000256" key="1">
    <source>
        <dbReference type="ARBA" id="ARBA00004141"/>
    </source>
</evidence>
<feature type="domain" description="Potassium channel" evidence="10">
    <location>
        <begin position="207"/>
        <end position="251"/>
    </location>
</feature>
<protein>
    <recommendedName>
        <fullName evidence="13">Potassium channel domain-containing protein</fullName>
    </recommendedName>
</protein>
<dbReference type="PANTHER" id="PTHR11537">
    <property type="entry name" value="VOLTAGE-GATED POTASSIUM CHANNEL"/>
    <property type="match status" value="1"/>
</dbReference>
<evidence type="ECO:0000259" key="10">
    <source>
        <dbReference type="Pfam" id="PF07885"/>
    </source>
</evidence>
<organism evidence="11 12">
    <name type="scientific">Albula glossodonta</name>
    <name type="common">roundjaw bonefish</name>
    <dbReference type="NCBI Taxonomy" id="121402"/>
    <lineage>
        <taxon>Eukaryota</taxon>
        <taxon>Metazoa</taxon>
        <taxon>Chordata</taxon>
        <taxon>Craniata</taxon>
        <taxon>Vertebrata</taxon>
        <taxon>Euteleostomi</taxon>
        <taxon>Actinopterygii</taxon>
        <taxon>Neopterygii</taxon>
        <taxon>Teleostei</taxon>
        <taxon>Albuliformes</taxon>
        <taxon>Albulidae</taxon>
        <taxon>Albula</taxon>
    </lineage>
</organism>
<dbReference type="Pfam" id="PF07885">
    <property type="entry name" value="Ion_trans_2"/>
    <property type="match status" value="1"/>
</dbReference>
<dbReference type="GO" id="GO:0008076">
    <property type="term" value="C:voltage-gated potassium channel complex"/>
    <property type="evidence" value="ECO:0007669"/>
    <property type="project" value="InterPro"/>
</dbReference>
<dbReference type="InterPro" id="IPR003131">
    <property type="entry name" value="T1-type_BTB"/>
</dbReference>
<evidence type="ECO:0000256" key="7">
    <source>
        <dbReference type="ARBA" id="ARBA00023303"/>
    </source>
</evidence>
<reference evidence="11" key="1">
    <citation type="thesis" date="2021" institute="BYU ScholarsArchive" country="Provo, UT, USA">
        <title>Applications of and Algorithms for Genome Assembly and Genomic Analyses with an Emphasis on Marine Teleosts.</title>
        <authorList>
            <person name="Pickett B.D."/>
        </authorList>
    </citation>
    <scope>NUCLEOTIDE SEQUENCE</scope>
    <source>
        <strain evidence="11">HI-2016</strain>
    </source>
</reference>
<proteinExistence type="predicted"/>
<keyword evidence="5" id="KW-0406">Ion transport</keyword>
<dbReference type="InterPro" id="IPR011333">
    <property type="entry name" value="SKP1/BTB/POZ_sf"/>
</dbReference>
<evidence type="ECO:0008006" key="13">
    <source>
        <dbReference type="Google" id="ProtNLM"/>
    </source>
</evidence>
<comment type="subcellular location">
    <subcellularLocation>
        <location evidence="1">Membrane</location>
        <topology evidence="1">Multi-pass membrane protein</topology>
    </subcellularLocation>
</comment>
<keyword evidence="12" id="KW-1185">Reference proteome</keyword>
<feature type="transmembrane region" description="Helical" evidence="8">
    <location>
        <begin position="199"/>
        <end position="220"/>
    </location>
</feature>
<name>A0A8T2PIC6_9TELE</name>
<keyword evidence="7" id="KW-0407">Ion channel</keyword>
<keyword evidence="6 8" id="KW-0472">Membrane</keyword>
<keyword evidence="2" id="KW-0813">Transport</keyword>
<keyword evidence="4 8" id="KW-1133">Transmembrane helix</keyword>
<dbReference type="InterPro" id="IPR028325">
    <property type="entry name" value="VG_K_chnl"/>
</dbReference>
<evidence type="ECO:0000256" key="6">
    <source>
        <dbReference type="ARBA" id="ARBA00023136"/>
    </source>
</evidence>
<dbReference type="Gene3D" id="3.30.710.10">
    <property type="entry name" value="Potassium Channel Kv1.1, Chain A"/>
    <property type="match status" value="1"/>
</dbReference>
<dbReference type="Pfam" id="PF02214">
    <property type="entry name" value="BTB_2"/>
    <property type="match status" value="1"/>
</dbReference>
<evidence type="ECO:0000313" key="12">
    <source>
        <dbReference type="Proteomes" id="UP000824540"/>
    </source>
</evidence>
<dbReference type="EMBL" id="JAFBMS010000004">
    <property type="protein sequence ID" value="KAG9353073.1"/>
    <property type="molecule type" value="Genomic_DNA"/>
</dbReference>
<evidence type="ECO:0000259" key="9">
    <source>
        <dbReference type="Pfam" id="PF02214"/>
    </source>
</evidence>
<dbReference type="InterPro" id="IPR013099">
    <property type="entry name" value="K_chnl_dom"/>
</dbReference>
<dbReference type="GO" id="GO:0005249">
    <property type="term" value="F:voltage-gated potassium channel activity"/>
    <property type="evidence" value="ECO:0007669"/>
    <property type="project" value="InterPro"/>
</dbReference>
<evidence type="ECO:0000256" key="5">
    <source>
        <dbReference type="ARBA" id="ARBA00023065"/>
    </source>
</evidence>
<dbReference type="PANTHER" id="PTHR11537:SF254">
    <property type="entry name" value="POTASSIUM VOLTAGE-GATED CHANNEL PROTEIN SHAB"/>
    <property type="match status" value="1"/>
</dbReference>
<feature type="transmembrane region" description="Helical" evidence="8">
    <location>
        <begin position="115"/>
        <end position="133"/>
    </location>
</feature>
<dbReference type="SUPFAM" id="SSF81324">
    <property type="entry name" value="Voltage-gated potassium channels"/>
    <property type="match status" value="1"/>
</dbReference>